<protein>
    <recommendedName>
        <fullName evidence="2">F-box domain-containing protein</fullName>
    </recommendedName>
</protein>
<feature type="region of interest" description="Disordered" evidence="1">
    <location>
        <begin position="231"/>
        <end position="281"/>
    </location>
</feature>
<dbReference type="EMBL" id="JAVHJO010000007">
    <property type="protein sequence ID" value="KAK6538562.1"/>
    <property type="molecule type" value="Genomic_DNA"/>
</dbReference>
<feature type="compositionally biased region" description="Basic and acidic residues" evidence="1">
    <location>
        <begin position="154"/>
        <end position="175"/>
    </location>
</feature>
<feature type="compositionally biased region" description="Basic residues" evidence="1">
    <location>
        <begin position="1"/>
        <end position="12"/>
    </location>
</feature>
<evidence type="ECO:0000313" key="4">
    <source>
        <dbReference type="Proteomes" id="UP001365542"/>
    </source>
</evidence>
<dbReference type="Proteomes" id="UP001365542">
    <property type="component" value="Unassembled WGS sequence"/>
</dbReference>
<comment type="caution">
    <text evidence="3">The sequence shown here is derived from an EMBL/GenBank/DDBJ whole genome shotgun (WGS) entry which is preliminary data.</text>
</comment>
<evidence type="ECO:0000256" key="1">
    <source>
        <dbReference type="SAM" id="MobiDB-lite"/>
    </source>
</evidence>
<feature type="region of interest" description="Disordered" evidence="1">
    <location>
        <begin position="1"/>
        <end position="51"/>
    </location>
</feature>
<feature type="compositionally biased region" description="Acidic residues" evidence="1">
    <location>
        <begin position="176"/>
        <end position="197"/>
    </location>
</feature>
<feature type="compositionally biased region" description="Acidic residues" evidence="1">
    <location>
        <begin position="238"/>
        <end position="268"/>
    </location>
</feature>
<feature type="domain" description="F-box" evidence="2">
    <location>
        <begin position="307"/>
        <end position="362"/>
    </location>
</feature>
<gene>
    <name evidence="3" type="ORF">TWF694_010141</name>
</gene>
<name>A0AAV9X922_9PEZI</name>
<evidence type="ECO:0000259" key="2">
    <source>
        <dbReference type="PROSITE" id="PS50181"/>
    </source>
</evidence>
<dbReference type="InterPro" id="IPR001810">
    <property type="entry name" value="F-box_dom"/>
</dbReference>
<organism evidence="3 4">
    <name type="scientific">Orbilia ellipsospora</name>
    <dbReference type="NCBI Taxonomy" id="2528407"/>
    <lineage>
        <taxon>Eukaryota</taxon>
        <taxon>Fungi</taxon>
        <taxon>Dikarya</taxon>
        <taxon>Ascomycota</taxon>
        <taxon>Pezizomycotina</taxon>
        <taxon>Orbiliomycetes</taxon>
        <taxon>Orbiliales</taxon>
        <taxon>Orbiliaceae</taxon>
        <taxon>Orbilia</taxon>
    </lineage>
</organism>
<reference evidence="3 4" key="1">
    <citation type="submission" date="2019-10" db="EMBL/GenBank/DDBJ databases">
        <authorList>
            <person name="Palmer J.M."/>
        </authorList>
    </citation>
    <scope>NUCLEOTIDE SEQUENCE [LARGE SCALE GENOMIC DNA]</scope>
    <source>
        <strain evidence="3 4">TWF694</strain>
    </source>
</reference>
<proteinExistence type="predicted"/>
<accession>A0AAV9X922</accession>
<dbReference type="AlphaFoldDB" id="A0AAV9X922"/>
<keyword evidence="4" id="KW-1185">Reference proteome</keyword>
<feature type="region of interest" description="Disordered" evidence="1">
    <location>
        <begin position="154"/>
        <end position="199"/>
    </location>
</feature>
<dbReference type="PROSITE" id="PS50181">
    <property type="entry name" value="FBOX"/>
    <property type="match status" value="1"/>
</dbReference>
<sequence>MLKKTLRKLHLVRKVDGSTNPPSPPPKSKAAAPPQFPLSPPPKKPTIDDLPRTLVPRLKSLQVAHEINIRLSGEIFTPSLSKEIFGPGEFTVYDEAEVDPDQSSLKSPNYVFTQEDTHFDDTHRENSHGADSHGADSRGEFILHDSWFGDQRVEVEHQDIREQEFRSQEGYHDEYRESEEEEDEAYREPEEEEDPDATWDQGGLVSLYAQQFETIQEHPDEDAYEAGEIEEPAIKDQEDYEEEEEEVEESEVEDKTEEDDDDSEEVSPVEEHYEESPIEYHYYDPNDWSDSRLYSFLDAELEESALSSPLLNLPLEVFNMITADLPYYDILSLSLTTRRLFRLYPTPDQLPSTETYAEWRKQAICNHLILHRYLPHRIFDIPENPDMCPYCSVELCPPTCPSALLLDSKTGVFYPASLYPLGPLHPAMLQFLAPEAQSKSRFAPTDLPRLTNLRTFPKDTYTTIWCSHHRCPADLLSANFQEKSAPAGSIRFWHDHNDRYNIQWDPTKTNLNQAHTHKNASLVIKPTQDLKLIEKLVGYRTKSQTPPTPGFSSKRNTVEIPIPVHETTFYDSLCRHCRLPLPVSSSELWFGITCTCDNKARNRDHSGCSTCGAVSMKFTTIEAFEPIIYREKKQRHLKSFKLTLATEVRVEKKFVDGKLVDHLVDVFPDAARRNLDLVRYSRITPPPVQTLPRIAIPNLPDNILDLITGYLLENTRFDEAGFISKARRFLFQSKGVWDWYHDRADYCDECRDFSQQAALHRKPRSYECACDWAFYLFIMDGCDESGHYLDDYFM</sequence>
<evidence type="ECO:0000313" key="3">
    <source>
        <dbReference type="EMBL" id="KAK6538562.1"/>
    </source>
</evidence>
<feature type="compositionally biased region" description="Pro residues" evidence="1">
    <location>
        <begin position="34"/>
        <end position="44"/>
    </location>
</feature>